<dbReference type="KEGG" id="mis:MICPUN_58211"/>
<dbReference type="PANTHER" id="PTHR22715">
    <property type="entry name" value="TRANSFORMING GROWTH FACTOR BETA REGULATED GENE 1"/>
    <property type="match status" value="1"/>
</dbReference>
<evidence type="ECO:0000313" key="5">
    <source>
        <dbReference type="Proteomes" id="UP000002009"/>
    </source>
</evidence>
<dbReference type="InterPro" id="IPR003888">
    <property type="entry name" value="FYrich_N"/>
</dbReference>
<dbReference type="Proteomes" id="UP000002009">
    <property type="component" value="Chromosome 4"/>
</dbReference>
<dbReference type="PROSITE" id="PS51542">
    <property type="entry name" value="FYRN"/>
    <property type="match status" value="1"/>
</dbReference>
<dbReference type="PANTHER" id="PTHR22715:SF0">
    <property type="entry name" value="TRANSFORMING GROWTH FACTOR BETA REGULATOR 1"/>
    <property type="match status" value="1"/>
</dbReference>
<dbReference type="GO" id="GO:0005634">
    <property type="term" value="C:nucleus"/>
    <property type="evidence" value="ECO:0007669"/>
    <property type="project" value="UniProtKB-SubCell"/>
</dbReference>
<dbReference type="eggNOG" id="ENOG502QSEX">
    <property type="taxonomic scope" value="Eukaryota"/>
</dbReference>
<dbReference type="AlphaFoldDB" id="C1E4Z4"/>
<dbReference type="OrthoDB" id="1928087at2759"/>
<protein>
    <submittedName>
        <fullName evidence="4">Uncharacterized protein</fullName>
    </submittedName>
</protein>
<comment type="subcellular location">
    <subcellularLocation>
        <location evidence="1">Nucleus</location>
    </subcellularLocation>
</comment>
<dbReference type="InterPro" id="IPR003889">
    <property type="entry name" value="FYrich_C"/>
</dbReference>
<organism evidence="4 5">
    <name type="scientific">Micromonas commoda (strain RCC299 / NOUM17 / CCMP2709)</name>
    <name type="common">Picoplanktonic green alga</name>
    <dbReference type="NCBI Taxonomy" id="296587"/>
    <lineage>
        <taxon>Eukaryota</taxon>
        <taxon>Viridiplantae</taxon>
        <taxon>Chlorophyta</taxon>
        <taxon>Mamiellophyceae</taxon>
        <taxon>Mamiellales</taxon>
        <taxon>Mamiellaceae</taxon>
        <taxon>Micromonas</taxon>
    </lineage>
</organism>
<dbReference type="Gene3D" id="3.30.160.360">
    <property type="match status" value="1"/>
</dbReference>
<name>C1E4Z4_MICCC</name>
<dbReference type="PROSITE" id="PS51543">
    <property type="entry name" value="FYRC"/>
    <property type="match status" value="1"/>
</dbReference>
<evidence type="ECO:0000256" key="1">
    <source>
        <dbReference type="ARBA" id="ARBA00004123"/>
    </source>
</evidence>
<dbReference type="InParanoid" id="C1E4Z4"/>
<evidence type="ECO:0000256" key="3">
    <source>
        <dbReference type="SAM" id="MobiDB-lite"/>
    </source>
</evidence>
<dbReference type="OMA" id="REWEMRI"/>
<keyword evidence="5" id="KW-1185">Reference proteome</keyword>
<dbReference type="GO" id="GO:0140993">
    <property type="term" value="F:histone modifying activity"/>
    <property type="evidence" value="ECO:0007669"/>
    <property type="project" value="UniProtKB-ARBA"/>
</dbReference>
<sequence length="444" mass="48276">MATPEQEMNEYEAERARRIAANKERMRALGLGAGSRAFDSALAPIDPNAPRTLDPSNGAKRPRKRYERAAAARLNGGGVGASAPSARESRRLRGYRADSREIAPGDKARPIVDVDGTRLADASLELERAVEAVEKDGAKRRGIAFPDPRCRPNSTVVAPFTLASTRVTVVSLGAIHRGPFPRNYWSSKGCIYHHPFPVGYRARKVHFGREWEMRIDAGECGPCFSVLNLATGECFTGETPTKPWTRVCVSLRLGTRISGPQFFGFSDPVTMRALAALCSPAELRRCLTKGEKDGTHGDGDVDVGAGAESGVPTRVPMPLELAVKEFATLDGVGDKTAIAIARSTAFSHLVDVDGIEPAYEGRRLRGLAELIECVREGGARPGEGEAFVRWWLQSSPELPAATTRWPPWCARIVPRVMDQLRGVVEIGAAGRGDRRRSGRKRDEV</sequence>
<keyword evidence="2" id="KW-0539">Nucleus</keyword>
<evidence type="ECO:0000256" key="2">
    <source>
        <dbReference type="ARBA" id="ARBA00023242"/>
    </source>
</evidence>
<dbReference type="EMBL" id="CP001325">
    <property type="protein sequence ID" value="ACO63210.1"/>
    <property type="molecule type" value="Genomic_DNA"/>
</dbReference>
<dbReference type="GO" id="GO:0051726">
    <property type="term" value="P:regulation of cell cycle"/>
    <property type="evidence" value="ECO:0007669"/>
    <property type="project" value="TreeGrafter"/>
</dbReference>
<proteinExistence type="predicted"/>
<gene>
    <name evidence="4" type="ORF">MICPUN_58211</name>
</gene>
<dbReference type="InterPro" id="IPR040092">
    <property type="entry name" value="TBRG1"/>
</dbReference>
<dbReference type="RefSeq" id="XP_002501952.1">
    <property type="nucleotide sequence ID" value="XM_002501906.1"/>
</dbReference>
<dbReference type="GeneID" id="8243237"/>
<evidence type="ECO:0000313" key="4">
    <source>
        <dbReference type="EMBL" id="ACO63210.1"/>
    </source>
</evidence>
<accession>C1E4Z4</accession>
<feature type="region of interest" description="Disordered" evidence="3">
    <location>
        <begin position="40"/>
        <end position="92"/>
    </location>
</feature>
<reference evidence="4 5" key="1">
    <citation type="journal article" date="2009" name="Science">
        <title>Green evolution and dynamic adaptations revealed by genomes of the marine picoeukaryotes Micromonas.</title>
        <authorList>
            <person name="Worden A.Z."/>
            <person name="Lee J.H."/>
            <person name="Mock T."/>
            <person name="Rouze P."/>
            <person name="Simmons M.P."/>
            <person name="Aerts A.L."/>
            <person name="Allen A.E."/>
            <person name="Cuvelier M.L."/>
            <person name="Derelle E."/>
            <person name="Everett M.V."/>
            <person name="Foulon E."/>
            <person name="Grimwood J."/>
            <person name="Gundlach H."/>
            <person name="Henrissat B."/>
            <person name="Napoli C."/>
            <person name="McDonald S.M."/>
            <person name="Parker M.S."/>
            <person name="Rombauts S."/>
            <person name="Salamov A."/>
            <person name="Von Dassow P."/>
            <person name="Badger J.H."/>
            <person name="Coutinho P.M."/>
            <person name="Demir E."/>
            <person name="Dubchak I."/>
            <person name="Gentemann C."/>
            <person name="Eikrem W."/>
            <person name="Gready J.E."/>
            <person name="John U."/>
            <person name="Lanier W."/>
            <person name="Lindquist E.A."/>
            <person name="Lucas S."/>
            <person name="Mayer K.F."/>
            <person name="Moreau H."/>
            <person name="Not F."/>
            <person name="Otillar R."/>
            <person name="Panaud O."/>
            <person name="Pangilinan J."/>
            <person name="Paulsen I."/>
            <person name="Piegu B."/>
            <person name="Poliakov A."/>
            <person name="Robbens S."/>
            <person name="Schmutz J."/>
            <person name="Toulza E."/>
            <person name="Wyss T."/>
            <person name="Zelensky A."/>
            <person name="Zhou K."/>
            <person name="Armbrust E.V."/>
            <person name="Bhattacharya D."/>
            <person name="Goodenough U.W."/>
            <person name="Van de Peer Y."/>
            <person name="Grigoriev I.V."/>
        </authorList>
    </citation>
    <scope>NUCLEOTIDE SEQUENCE [LARGE SCALE GENOMIC DNA]</scope>
    <source>
        <strain evidence="5">RCC299 / NOUM17</strain>
    </source>
</reference>